<name>A0AB39Y8M4_9ACTN</name>
<reference evidence="2" key="1">
    <citation type="submission" date="2024-08" db="EMBL/GenBank/DDBJ databases">
        <authorList>
            <person name="Yu S.T."/>
        </authorList>
    </citation>
    <scope>NUCLEOTIDE SEQUENCE</scope>
    <source>
        <strain evidence="2">R33</strain>
    </source>
</reference>
<sequence length="245" mass="25016">MRIRTLARTPAPGWTHPYGRTPFSPVFYADGGDGAGSGSASGGDGGTGDGAPAGDGGGGTPPAGDQPRMYDAAYVDNLRKENASWRTKLRESEQAQDARYTGLLDQLKAAGIQLGDKPDADALQASLTAAQTERRDALVRAALYETAAEHGANPAALRDSMSFLQSVKDIDPTDSAALVAAAKAAVAANPILSATPAGPARGGADLSGGGGSDPRQLTEDDLSRMTAEQIVEAQDKGLLRNLLGG</sequence>
<evidence type="ECO:0000256" key="1">
    <source>
        <dbReference type="SAM" id="MobiDB-lite"/>
    </source>
</evidence>
<accession>A0AB39Y8M4</accession>
<feature type="compositionally biased region" description="Gly residues" evidence="1">
    <location>
        <begin position="31"/>
        <end position="61"/>
    </location>
</feature>
<dbReference type="AlphaFoldDB" id="A0AB39Y8M4"/>
<feature type="region of interest" description="Disordered" evidence="1">
    <location>
        <begin position="1"/>
        <end position="68"/>
    </location>
</feature>
<evidence type="ECO:0000313" key="2">
    <source>
        <dbReference type="EMBL" id="XDV66317.1"/>
    </source>
</evidence>
<organism evidence="2">
    <name type="scientific">Streptomyces sp. R33</name>
    <dbReference type="NCBI Taxonomy" id="3238629"/>
    <lineage>
        <taxon>Bacteria</taxon>
        <taxon>Bacillati</taxon>
        <taxon>Actinomycetota</taxon>
        <taxon>Actinomycetes</taxon>
        <taxon>Kitasatosporales</taxon>
        <taxon>Streptomycetaceae</taxon>
        <taxon>Streptomyces</taxon>
    </lineage>
</organism>
<feature type="region of interest" description="Disordered" evidence="1">
    <location>
        <begin position="193"/>
        <end position="228"/>
    </location>
</feature>
<gene>
    <name evidence="2" type="ORF">AB5J51_27030</name>
</gene>
<proteinExistence type="predicted"/>
<dbReference type="RefSeq" id="WP_369778842.1">
    <property type="nucleotide sequence ID" value="NZ_CP165727.1"/>
</dbReference>
<evidence type="ECO:0008006" key="3">
    <source>
        <dbReference type="Google" id="ProtNLM"/>
    </source>
</evidence>
<dbReference type="EMBL" id="CP165727">
    <property type="protein sequence ID" value="XDV66317.1"/>
    <property type="molecule type" value="Genomic_DNA"/>
</dbReference>
<protein>
    <recommendedName>
        <fullName evidence="3">Scaffolding protein</fullName>
    </recommendedName>
</protein>